<dbReference type="CDD" id="cd13142">
    <property type="entry name" value="MATE_like_12"/>
    <property type="match status" value="1"/>
</dbReference>
<dbReference type="Proteomes" id="UP000281975">
    <property type="component" value="Unassembled WGS sequence"/>
</dbReference>
<gene>
    <name evidence="8" type="ORF">C7446_0010</name>
</gene>
<comment type="caution">
    <text evidence="8">The sequence shown here is derived from an EMBL/GenBank/DDBJ whole genome shotgun (WGS) entry which is preliminary data.</text>
</comment>
<proteinExistence type="predicted"/>
<keyword evidence="6 7" id="KW-0472">Membrane</keyword>
<dbReference type="InterPro" id="IPR002528">
    <property type="entry name" value="MATE_fam"/>
</dbReference>
<evidence type="ECO:0000256" key="6">
    <source>
        <dbReference type="ARBA" id="ARBA00023136"/>
    </source>
</evidence>
<protein>
    <submittedName>
        <fullName evidence="8">Putative MATE family efflux protein</fullName>
    </submittedName>
</protein>
<dbReference type="PANTHER" id="PTHR43549">
    <property type="entry name" value="MULTIDRUG RESISTANCE PROTEIN YPNP-RELATED"/>
    <property type="match status" value="1"/>
</dbReference>
<keyword evidence="2" id="KW-0813">Transport</keyword>
<dbReference type="PANTHER" id="PTHR43549:SF2">
    <property type="entry name" value="MULTIDRUG RESISTANCE PROTEIN NORM-RELATED"/>
    <property type="match status" value="1"/>
</dbReference>
<dbReference type="NCBIfam" id="TIGR00797">
    <property type="entry name" value="matE"/>
    <property type="match status" value="1"/>
</dbReference>
<evidence type="ECO:0000256" key="5">
    <source>
        <dbReference type="ARBA" id="ARBA00022989"/>
    </source>
</evidence>
<feature type="transmembrane region" description="Helical" evidence="7">
    <location>
        <begin position="423"/>
        <end position="443"/>
    </location>
</feature>
<feature type="transmembrane region" description="Helical" evidence="7">
    <location>
        <begin position="18"/>
        <end position="38"/>
    </location>
</feature>
<feature type="transmembrane region" description="Helical" evidence="7">
    <location>
        <begin position="285"/>
        <end position="304"/>
    </location>
</feature>
<feature type="transmembrane region" description="Helical" evidence="7">
    <location>
        <begin position="363"/>
        <end position="384"/>
    </location>
</feature>
<dbReference type="Pfam" id="PF01554">
    <property type="entry name" value="MatE"/>
    <property type="match status" value="2"/>
</dbReference>
<feature type="transmembrane region" description="Helical" evidence="7">
    <location>
        <begin position="195"/>
        <end position="220"/>
    </location>
</feature>
<evidence type="ECO:0000256" key="4">
    <source>
        <dbReference type="ARBA" id="ARBA00022692"/>
    </source>
</evidence>
<evidence type="ECO:0000313" key="8">
    <source>
        <dbReference type="EMBL" id="RKR07202.1"/>
    </source>
</evidence>
<name>A0A420X081_9GAMM</name>
<feature type="transmembrane region" description="Helical" evidence="7">
    <location>
        <begin position="94"/>
        <end position="113"/>
    </location>
</feature>
<dbReference type="PIRSF" id="PIRSF006603">
    <property type="entry name" value="DinF"/>
    <property type="match status" value="1"/>
</dbReference>
<keyword evidence="3" id="KW-1003">Cell membrane</keyword>
<dbReference type="OrthoDB" id="9806302at2"/>
<reference evidence="8 9" key="1">
    <citation type="submission" date="2018-10" db="EMBL/GenBank/DDBJ databases">
        <title>Genomic Encyclopedia of Type Strains, Phase IV (KMG-IV): sequencing the most valuable type-strain genomes for metagenomic binning, comparative biology and taxonomic classification.</title>
        <authorList>
            <person name="Goeker M."/>
        </authorList>
    </citation>
    <scope>NUCLEOTIDE SEQUENCE [LARGE SCALE GENOMIC DNA]</scope>
    <source>
        <strain evidence="8 9">DSM 23229</strain>
    </source>
</reference>
<feature type="transmembrane region" description="Helical" evidence="7">
    <location>
        <begin position="259"/>
        <end position="279"/>
    </location>
</feature>
<dbReference type="InterPro" id="IPR052031">
    <property type="entry name" value="Membrane_Transporter-Flippase"/>
</dbReference>
<feature type="transmembrane region" description="Helical" evidence="7">
    <location>
        <begin position="50"/>
        <end position="73"/>
    </location>
</feature>
<feature type="transmembrane region" description="Helical" evidence="7">
    <location>
        <begin position="324"/>
        <end position="343"/>
    </location>
</feature>
<evidence type="ECO:0000256" key="2">
    <source>
        <dbReference type="ARBA" id="ARBA00022448"/>
    </source>
</evidence>
<dbReference type="GO" id="GO:0042910">
    <property type="term" value="F:xenobiotic transmembrane transporter activity"/>
    <property type="evidence" value="ECO:0007669"/>
    <property type="project" value="InterPro"/>
</dbReference>
<dbReference type="GO" id="GO:0015297">
    <property type="term" value="F:antiporter activity"/>
    <property type="evidence" value="ECO:0007669"/>
    <property type="project" value="InterPro"/>
</dbReference>
<dbReference type="EMBL" id="RBIN01000001">
    <property type="protein sequence ID" value="RKR07202.1"/>
    <property type="molecule type" value="Genomic_DNA"/>
</dbReference>
<dbReference type="GO" id="GO:0005886">
    <property type="term" value="C:plasma membrane"/>
    <property type="evidence" value="ECO:0007669"/>
    <property type="project" value="UniProtKB-SubCell"/>
</dbReference>
<keyword evidence="9" id="KW-1185">Reference proteome</keyword>
<keyword evidence="4 7" id="KW-0812">Transmembrane</keyword>
<evidence type="ECO:0000256" key="7">
    <source>
        <dbReference type="SAM" id="Phobius"/>
    </source>
</evidence>
<keyword evidence="5 7" id="KW-1133">Transmembrane helix</keyword>
<evidence type="ECO:0000256" key="1">
    <source>
        <dbReference type="ARBA" id="ARBA00004429"/>
    </source>
</evidence>
<feature type="transmembrane region" description="Helical" evidence="7">
    <location>
        <begin position="166"/>
        <end position="189"/>
    </location>
</feature>
<comment type="subcellular location">
    <subcellularLocation>
        <location evidence="1">Cell inner membrane</location>
        <topology evidence="1">Multi-pass membrane protein</topology>
    </subcellularLocation>
</comment>
<dbReference type="InterPro" id="IPR048279">
    <property type="entry name" value="MdtK-like"/>
</dbReference>
<sequence length="474" mass="50282">MPRATGSPLLEGPVLKSLLGLAVPVVLANVLQSLYQLIDAFWVGRLGGHAVAAVSVCFPITFLLIALGSGLGVAGSTLVAQYMGAGQHDMVNRVAAQTLLMVALVSIGLSLLGEWLAPSLLTLLGVAPQVYDGALIFLRISLAAMIFTFGFAMFQSLMRGIGEVRTPLYIVAGTVALNVILDPLLIFGFGPLPGLGVGGAALATLITQALALLVGLWLLLRGRWTIQPTAGDFRPDWAFIRRAFRLGFPASVELSARALSMNVMVFLVSGFGTVTIAAYGVGINVLGFVIIPALGLSMATAALAGQNIGAGQVERAARIARLSALIAFVALSVVGVLVFAFATELVRFFVPTDEQVIASGGRFLRIVALTFGFMGLQMALTGVFRAAGQTLVAMVLTLISQWVLQFPLAFVLSREAVLGQSGIWWAFPVTNVVIALITMAWFARGDWMRQRLAASEEDPLAERVTEEVFAEEHR</sequence>
<evidence type="ECO:0000256" key="3">
    <source>
        <dbReference type="ARBA" id="ARBA00022475"/>
    </source>
</evidence>
<feature type="transmembrane region" description="Helical" evidence="7">
    <location>
        <begin position="133"/>
        <end position="154"/>
    </location>
</feature>
<accession>A0A420X081</accession>
<dbReference type="AlphaFoldDB" id="A0A420X081"/>
<feature type="transmembrane region" description="Helical" evidence="7">
    <location>
        <begin position="391"/>
        <end position="411"/>
    </location>
</feature>
<evidence type="ECO:0000313" key="9">
    <source>
        <dbReference type="Proteomes" id="UP000281975"/>
    </source>
</evidence>
<organism evidence="8 9">
    <name type="scientific">Kushneria sinocarnis</name>
    <dbReference type="NCBI Taxonomy" id="595502"/>
    <lineage>
        <taxon>Bacteria</taxon>
        <taxon>Pseudomonadati</taxon>
        <taxon>Pseudomonadota</taxon>
        <taxon>Gammaproteobacteria</taxon>
        <taxon>Oceanospirillales</taxon>
        <taxon>Halomonadaceae</taxon>
        <taxon>Kushneria</taxon>
    </lineage>
</organism>
<dbReference type="RefSeq" id="WP_121170084.1">
    <property type="nucleotide sequence ID" value="NZ_RBIN01000001.1"/>
</dbReference>